<keyword evidence="2" id="KW-0813">Transport</keyword>
<keyword evidence="6" id="KW-1185">Reference proteome</keyword>
<organism evidence="5 6">
    <name type="scientific">Streptomyces niveiscabiei</name>
    <dbReference type="NCBI Taxonomy" id="164115"/>
    <lineage>
        <taxon>Bacteria</taxon>
        <taxon>Bacillati</taxon>
        <taxon>Actinomycetota</taxon>
        <taxon>Actinomycetes</taxon>
        <taxon>Kitasatosporales</taxon>
        <taxon>Streptomycetaceae</taxon>
        <taxon>Streptomyces</taxon>
    </lineage>
</organism>
<feature type="non-terminal residue" evidence="5">
    <location>
        <position position="1"/>
    </location>
</feature>
<sequence length="88" mass="9063">EAVMILSTSRRSAIAALLATTLLGSTAALAEVKAKIGHAMPDTHPQATAVNKFAELAGTYTNGNVKVQAFHSAMLGSDEKQLQAVQAG</sequence>
<evidence type="ECO:0000313" key="6">
    <source>
        <dbReference type="Proteomes" id="UP001631957"/>
    </source>
</evidence>
<evidence type="ECO:0000256" key="4">
    <source>
        <dbReference type="SAM" id="SignalP"/>
    </source>
</evidence>
<reference evidence="5 6" key="1">
    <citation type="submission" date="2024-12" db="EMBL/GenBank/DDBJ databases">
        <title>Forecasting of Potato common scab and diversities of Pathogenic streptomyces spp. in china.</title>
        <authorList>
            <person name="Handique U."/>
            <person name="Wu J."/>
        </authorList>
    </citation>
    <scope>NUCLEOTIDE SEQUENCE [LARGE SCALE GENOMIC DNA]</scope>
    <source>
        <strain evidence="5 6">ZRIMU1530</strain>
    </source>
</reference>
<keyword evidence="3 4" id="KW-0732">Signal</keyword>
<dbReference type="EMBL" id="JBJVNI010000306">
    <property type="protein sequence ID" value="MFM9616238.1"/>
    <property type="molecule type" value="Genomic_DNA"/>
</dbReference>
<name>A0ABW9IB95_9ACTN</name>
<gene>
    <name evidence="5" type="ORF">ACKI18_47840</name>
</gene>
<evidence type="ECO:0000256" key="1">
    <source>
        <dbReference type="ARBA" id="ARBA00009023"/>
    </source>
</evidence>
<comment type="caution">
    <text evidence="5">The sequence shown here is derived from an EMBL/GenBank/DDBJ whole genome shotgun (WGS) entry which is preliminary data.</text>
</comment>
<evidence type="ECO:0000256" key="3">
    <source>
        <dbReference type="ARBA" id="ARBA00022729"/>
    </source>
</evidence>
<feature type="non-terminal residue" evidence="5">
    <location>
        <position position="88"/>
    </location>
</feature>
<dbReference type="InterPro" id="IPR018389">
    <property type="entry name" value="DctP_fam"/>
</dbReference>
<dbReference type="Gene3D" id="3.40.190.170">
    <property type="entry name" value="Bacterial extracellular solute-binding protein, family 7"/>
    <property type="match status" value="1"/>
</dbReference>
<dbReference type="InterPro" id="IPR038404">
    <property type="entry name" value="TRAP_DctP_sf"/>
</dbReference>
<proteinExistence type="inferred from homology"/>
<dbReference type="Proteomes" id="UP001631957">
    <property type="component" value="Unassembled WGS sequence"/>
</dbReference>
<dbReference type="PANTHER" id="PTHR33376:SF7">
    <property type="entry name" value="C4-DICARBOXYLATE-BINDING PROTEIN DCTB"/>
    <property type="match status" value="1"/>
</dbReference>
<evidence type="ECO:0000256" key="2">
    <source>
        <dbReference type="ARBA" id="ARBA00022448"/>
    </source>
</evidence>
<dbReference type="Pfam" id="PF03480">
    <property type="entry name" value="DctP"/>
    <property type="match status" value="1"/>
</dbReference>
<evidence type="ECO:0000313" key="5">
    <source>
        <dbReference type="EMBL" id="MFM9616238.1"/>
    </source>
</evidence>
<dbReference type="PANTHER" id="PTHR33376">
    <property type="match status" value="1"/>
</dbReference>
<accession>A0ABW9IB95</accession>
<dbReference type="RefSeq" id="WP_409134999.1">
    <property type="nucleotide sequence ID" value="NZ_JBJVNI010000306.1"/>
</dbReference>
<comment type="similarity">
    <text evidence="1">Belongs to the bacterial solute-binding protein 7 family.</text>
</comment>
<protein>
    <submittedName>
        <fullName evidence="5">Uncharacterized protein</fullName>
    </submittedName>
</protein>
<feature type="signal peptide" evidence="4">
    <location>
        <begin position="1"/>
        <end position="30"/>
    </location>
</feature>
<feature type="chain" id="PRO_5046010169" evidence="4">
    <location>
        <begin position="31"/>
        <end position="88"/>
    </location>
</feature>